<dbReference type="OrthoDB" id="66881at2759"/>
<dbReference type="EnsemblMetazoa" id="PPA34637.1">
    <property type="protein sequence ID" value="PPA34637.1"/>
    <property type="gene ID" value="WBGene00273006"/>
</dbReference>
<dbReference type="AlphaFoldDB" id="A0A2A6C5Z6"/>
<protein>
    <submittedName>
        <fullName evidence="1">Uncharacterized protein</fullName>
    </submittedName>
</protein>
<organism evidence="1 2">
    <name type="scientific">Pristionchus pacificus</name>
    <name type="common">Parasitic nematode worm</name>
    <dbReference type="NCBI Taxonomy" id="54126"/>
    <lineage>
        <taxon>Eukaryota</taxon>
        <taxon>Metazoa</taxon>
        <taxon>Ecdysozoa</taxon>
        <taxon>Nematoda</taxon>
        <taxon>Chromadorea</taxon>
        <taxon>Rhabditida</taxon>
        <taxon>Rhabditina</taxon>
        <taxon>Diplogasteromorpha</taxon>
        <taxon>Diplogasteroidea</taxon>
        <taxon>Neodiplogasteridae</taxon>
        <taxon>Pristionchus</taxon>
    </lineage>
</organism>
<proteinExistence type="predicted"/>
<gene>
    <name evidence="1" type="primary">WBGene00273006</name>
</gene>
<reference evidence="2" key="1">
    <citation type="journal article" date="2008" name="Nat. Genet.">
        <title>The Pristionchus pacificus genome provides a unique perspective on nematode lifestyle and parasitism.</title>
        <authorList>
            <person name="Dieterich C."/>
            <person name="Clifton S.W."/>
            <person name="Schuster L.N."/>
            <person name="Chinwalla A."/>
            <person name="Delehaunty K."/>
            <person name="Dinkelacker I."/>
            <person name="Fulton L."/>
            <person name="Fulton R."/>
            <person name="Godfrey J."/>
            <person name="Minx P."/>
            <person name="Mitreva M."/>
            <person name="Roeseler W."/>
            <person name="Tian H."/>
            <person name="Witte H."/>
            <person name="Yang S.P."/>
            <person name="Wilson R.K."/>
            <person name="Sommer R.J."/>
        </authorList>
    </citation>
    <scope>NUCLEOTIDE SEQUENCE [LARGE SCALE GENOMIC DNA]</scope>
    <source>
        <strain evidence="2">PS312</strain>
    </source>
</reference>
<name>A0A2A6C5Z6_PRIPA</name>
<evidence type="ECO:0000313" key="1">
    <source>
        <dbReference type="EnsemblMetazoa" id="PPA34637.1"/>
    </source>
</evidence>
<accession>A0A8R1YQE8</accession>
<sequence>MTWNGTGLSLIDGWSPKAKNLEWARYSSPCFYTSETIVHSCARDGRSALTPAPFHPQFGESSSVSLGNPTSIAHLDHQEEDSGRILIVSSDLRSRKAPFKKTTSTSAAGSSTSGLKPSTNIDFTTGMRHFLHKASTNCLSLRTTLYSPGRLFFYSSSPITYSDLSSREEGILPNLCYGAARVLFLMFCTLVAFYYGAKISVSNKERVKYPAFNMAGVEVPTIFLFAKKKTSRRIVESFNQVVLRLFQPDREGFWIRRVVEWLRLARGEFVFGVLLVGMGLSILAFIVEKAYYSIKDCNFIARLGAVIERAVARVVS</sequence>
<accession>A0A2A6C5Z6</accession>
<evidence type="ECO:0000313" key="2">
    <source>
        <dbReference type="Proteomes" id="UP000005239"/>
    </source>
</evidence>
<keyword evidence="2" id="KW-1185">Reference proteome</keyword>
<reference evidence="1" key="2">
    <citation type="submission" date="2022-06" db="UniProtKB">
        <authorList>
            <consortium name="EnsemblMetazoa"/>
        </authorList>
    </citation>
    <scope>IDENTIFICATION</scope>
    <source>
        <strain evidence="1">PS312</strain>
    </source>
</reference>
<dbReference type="Proteomes" id="UP000005239">
    <property type="component" value="Unassembled WGS sequence"/>
</dbReference>